<dbReference type="PANTHER" id="PTHR45763">
    <property type="entry name" value="HYDROLASE, ALPHA/BETA FOLD FAMILY PROTEIN, EXPRESSED-RELATED"/>
    <property type="match status" value="1"/>
</dbReference>
<dbReference type="AlphaFoldDB" id="A0AAD3XNT3"/>
<dbReference type="EMBL" id="BSYO01000011">
    <property type="protein sequence ID" value="GMH11249.1"/>
    <property type="molecule type" value="Genomic_DNA"/>
</dbReference>
<gene>
    <name evidence="3" type="ORF">Nepgr_013090</name>
</gene>
<evidence type="ECO:0000313" key="3">
    <source>
        <dbReference type="EMBL" id="GMH11249.1"/>
    </source>
</evidence>
<sequence length="512" mass="57728">MSETDERKTWQQELASLVDYTGTMSFDEVDNSNGSSAGAAANVRETISEFSKGAVEMSVELVRSFVEIVKQSLGDKNSFVVRKFGKPCGKICGKLRFLNDYLPEDRDPVHSWGVIFSVFVVAFLALSINTAPSTSIPLMRKVYIHPPNASLTPLPDGRHLAYHEQGVPTDRARFSIIAPHSFLSSRLAGIPGLKTSLMEEFGVRLITYDLPGFGESDPHPHRNLKSSALDMLHVADALGVNQKFWVMGYSDGSMHVWAALRYIPDRLAGAALFAPMVNPYDPSMTKEERLRTWEKWTPKRKLMYILARKFPGFLGYFFRGSFLSGRHGPVDKWLSLSLGKRDRSVIEEPWFEEFWQRNVEESIRQGNAKPFVEEAILQVSDWGFNIADLQTRKSRKGQNILLWLKSMYSRAEEDLTGFLGPIHIWQGMDDQVVPPSITSFLHRVLPGASVHMLPNDGHFTYYFFCDECHRHMFATLFGTPQVPLQSAALLNQAMIGANTEDKEEATIEHSAT</sequence>
<keyword evidence="1" id="KW-0472">Membrane</keyword>
<reference evidence="3" key="1">
    <citation type="submission" date="2023-05" db="EMBL/GenBank/DDBJ databases">
        <title>Nepenthes gracilis genome sequencing.</title>
        <authorList>
            <person name="Fukushima K."/>
        </authorList>
    </citation>
    <scope>NUCLEOTIDE SEQUENCE</scope>
    <source>
        <strain evidence="3">SING2019-196</strain>
    </source>
</reference>
<dbReference type="Proteomes" id="UP001279734">
    <property type="component" value="Unassembled WGS sequence"/>
</dbReference>
<feature type="transmembrane region" description="Helical" evidence="1">
    <location>
        <begin position="109"/>
        <end position="131"/>
    </location>
</feature>
<dbReference type="SUPFAM" id="SSF53474">
    <property type="entry name" value="alpha/beta-Hydrolases"/>
    <property type="match status" value="1"/>
</dbReference>
<dbReference type="PANTHER" id="PTHR45763:SF36">
    <property type="entry name" value="AB HYDROLASE-1 DOMAIN-CONTAINING PROTEIN"/>
    <property type="match status" value="1"/>
</dbReference>
<keyword evidence="1" id="KW-0812">Transmembrane</keyword>
<protein>
    <recommendedName>
        <fullName evidence="2">AB hydrolase-1 domain-containing protein</fullName>
    </recommendedName>
</protein>
<dbReference type="Gene3D" id="3.40.50.1820">
    <property type="entry name" value="alpha/beta hydrolase"/>
    <property type="match status" value="1"/>
</dbReference>
<accession>A0AAD3XNT3</accession>
<keyword evidence="4" id="KW-1185">Reference proteome</keyword>
<proteinExistence type="predicted"/>
<organism evidence="3 4">
    <name type="scientific">Nepenthes gracilis</name>
    <name type="common">Slender pitcher plant</name>
    <dbReference type="NCBI Taxonomy" id="150966"/>
    <lineage>
        <taxon>Eukaryota</taxon>
        <taxon>Viridiplantae</taxon>
        <taxon>Streptophyta</taxon>
        <taxon>Embryophyta</taxon>
        <taxon>Tracheophyta</taxon>
        <taxon>Spermatophyta</taxon>
        <taxon>Magnoliopsida</taxon>
        <taxon>eudicotyledons</taxon>
        <taxon>Gunneridae</taxon>
        <taxon>Pentapetalae</taxon>
        <taxon>Caryophyllales</taxon>
        <taxon>Nepenthaceae</taxon>
        <taxon>Nepenthes</taxon>
    </lineage>
</organism>
<dbReference type="Pfam" id="PF00561">
    <property type="entry name" value="Abhydrolase_1"/>
    <property type="match status" value="1"/>
</dbReference>
<dbReference type="InterPro" id="IPR000073">
    <property type="entry name" value="AB_hydrolase_1"/>
</dbReference>
<feature type="domain" description="AB hydrolase-1" evidence="2">
    <location>
        <begin position="200"/>
        <end position="462"/>
    </location>
</feature>
<evidence type="ECO:0000256" key="1">
    <source>
        <dbReference type="SAM" id="Phobius"/>
    </source>
</evidence>
<evidence type="ECO:0000259" key="2">
    <source>
        <dbReference type="Pfam" id="PF00561"/>
    </source>
</evidence>
<keyword evidence="1" id="KW-1133">Transmembrane helix</keyword>
<evidence type="ECO:0000313" key="4">
    <source>
        <dbReference type="Proteomes" id="UP001279734"/>
    </source>
</evidence>
<comment type="caution">
    <text evidence="3">The sequence shown here is derived from an EMBL/GenBank/DDBJ whole genome shotgun (WGS) entry which is preliminary data.</text>
</comment>
<name>A0AAD3XNT3_NEPGR</name>
<dbReference type="InterPro" id="IPR029058">
    <property type="entry name" value="AB_hydrolase_fold"/>
</dbReference>